<reference evidence="2 3" key="1">
    <citation type="submission" date="2020-08" db="EMBL/GenBank/DDBJ databases">
        <title>Sequencing the genomes of 1000 actinobacteria strains.</title>
        <authorList>
            <person name="Klenk H.-P."/>
        </authorList>
    </citation>
    <scope>NUCLEOTIDE SEQUENCE [LARGE SCALE GENOMIC DNA]</scope>
    <source>
        <strain evidence="2 3">DSM 45507</strain>
    </source>
</reference>
<dbReference type="RefSeq" id="WP_185074968.1">
    <property type="nucleotide sequence ID" value="NZ_JACHMB010000001.1"/>
</dbReference>
<dbReference type="GO" id="GO:0016853">
    <property type="term" value="F:isomerase activity"/>
    <property type="evidence" value="ECO:0007669"/>
    <property type="project" value="UniProtKB-KW"/>
</dbReference>
<dbReference type="InterPro" id="IPR032710">
    <property type="entry name" value="NTF2-like_dom_sf"/>
</dbReference>
<comment type="caution">
    <text evidence="2">The sequence shown here is derived from an EMBL/GenBank/DDBJ whole genome shotgun (WGS) entry which is preliminary data.</text>
</comment>
<evidence type="ECO:0000313" key="2">
    <source>
        <dbReference type="EMBL" id="MBB5781724.1"/>
    </source>
</evidence>
<evidence type="ECO:0000259" key="1">
    <source>
        <dbReference type="Pfam" id="PF12680"/>
    </source>
</evidence>
<feature type="domain" description="SnoaL-like" evidence="1">
    <location>
        <begin position="17"/>
        <end position="119"/>
    </location>
</feature>
<evidence type="ECO:0000313" key="3">
    <source>
        <dbReference type="Proteomes" id="UP000579153"/>
    </source>
</evidence>
<gene>
    <name evidence="2" type="ORF">HD596_008480</name>
</gene>
<dbReference type="EMBL" id="JACHMB010000001">
    <property type="protein sequence ID" value="MBB5781724.1"/>
    <property type="molecule type" value="Genomic_DNA"/>
</dbReference>
<dbReference type="InterPro" id="IPR037401">
    <property type="entry name" value="SnoaL-like"/>
</dbReference>
<name>A0A7W9LFC1_9ACTN</name>
<dbReference type="Pfam" id="PF12680">
    <property type="entry name" value="SnoaL_2"/>
    <property type="match status" value="1"/>
</dbReference>
<organism evidence="2 3">
    <name type="scientific">Nonomuraea jabiensis</name>
    <dbReference type="NCBI Taxonomy" id="882448"/>
    <lineage>
        <taxon>Bacteria</taxon>
        <taxon>Bacillati</taxon>
        <taxon>Actinomycetota</taxon>
        <taxon>Actinomycetes</taxon>
        <taxon>Streptosporangiales</taxon>
        <taxon>Streptosporangiaceae</taxon>
        <taxon>Nonomuraea</taxon>
    </lineage>
</organism>
<keyword evidence="2" id="KW-0413">Isomerase</keyword>
<sequence>MPAATPPSPDVRALFDTYAATFASHDVDAIVALHSPGTQFWLHNGEQPIHGRSAVRDTFAAMFAQWPEMGFDIYRVIIGDRHWVLDWALTAVLTDPDGNRRPIRFDCLDVVTLDDNGLVERKDTFIDLPQAQTALTAAATAGSRGHS</sequence>
<protein>
    <submittedName>
        <fullName evidence="2">Ketosteroid isomerase-like protein</fullName>
    </submittedName>
</protein>
<dbReference type="AlphaFoldDB" id="A0A7W9LFC1"/>
<keyword evidence="3" id="KW-1185">Reference proteome</keyword>
<proteinExistence type="predicted"/>
<accession>A0A7W9LFC1</accession>
<dbReference type="Proteomes" id="UP000579153">
    <property type="component" value="Unassembled WGS sequence"/>
</dbReference>
<dbReference type="SUPFAM" id="SSF54427">
    <property type="entry name" value="NTF2-like"/>
    <property type="match status" value="1"/>
</dbReference>
<dbReference type="Gene3D" id="3.10.450.50">
    <property type="match status" value="1"/>
</dbReference>